<dbReference type="InterPro" id="IPR058245">
    <property type="entry name" value="NreC/VraR/RcsB-like_REC"/>
</dbReference>
<dbReference type="PRINTS" id="PR00038">
    <property type="entry name" value="HTHLUXR"/>
</dbReference>
<dbReference type="AlphaFoldDB" id="A0A4R6M676"/>
<dbReference type="Pfam" id="PF00196">
    <property type="entry name" value="GerE"/>
    <property type="match status" value="1"/>
</dbReference>
<evidence type="ECO:0000256" key="5">
    <source>
        <dbReference type="PROSITE-ProRule" id="PRU00169"/>
    </source>
</evidence>
<evidence type="ECO:0000313" key="9">
    <source>
        <dbReference type="Proteomes" id="UP000294656"/>
    </source>
</evidence>
<dbReference type="InterPro" id="IPR011006">
    <property type="entry name" value="CheY-like_superfamily"/>
</dbReference>
<dbReference type="InterPro" id="IPR016032">
    <property type="entry name" value="Sig_transdc_resp-reg_C-effctor"/>
</dbReference>
<dbReference type="PROSITE" id="PS50043">
    <property type="entry name" value="HTH_LUXR_2"/>
    <property type="match status" value="1"/>
</dbReference>
<evidence type="ECO:0000256" key="1">
    <source>
        <dbReference type="ARBA" id="ARBA00022553"/>
    </source>
</evidence>
<accession>A0A4R6M676</accession>
<feature type="domain" description="Response regulatory" evidence="7">
    <location>
        <begin position="4"/>
        <end position="120"/>
    </location>
</feature>
<comment type="caution">
    <text evidence="8">The sequence shown here is derived from an EMBL/GenBank/DDBJ whole genome shotgun (WGS) entry which is preliminary data.</text>
</comment>
<feature type="modified residue" description="4-aspartylphosphate" evidence="5">
    <location>
        <position position="55"/>
    </location>
</feature>
<dbReference type="SMART" id="SM00448">
    <property type="entry name" value="REC"/>
    <property type="match status" value="1"/>
</dbReference>
<evidence type="ECO:0000256" key="3">
    <source>
        <dbReference type="ARBA" id="ARBA00023125"/>
    </source>
</evidence>
<dbReference type="EMBL" id="SNXC01000014">
    <property type="protein sequence ID" value="TDO96325.1"/>
    <property type="molecule type" value="Genomic_DNA"/>
</dbReference>
<keyword evidence="1 5" id="KW-0597">Phosphoprotein</keyword>
<dbReference type="PROSITE" id="PS50110">
    <property type="entry name" value="RESPONSE_REGULATORY"/>
    <property type="match status" value="1"/>
</dbReference>
<gene>
    <name evidence="8" type="ORF">DFP79_2898</name>
</gene>
<protein>
    <submittedName>
        <fullName evidence="8">LuxR family two component transcriptional regulator</fullName>
    </submittedName>
</protein>
<dbReference type="OrthoDB" id="7569831at2"/>
<dbReference type="CDD" id="cd17535">
    <property type="entry name" value="REC_NarL-like"/>
    <property type="match status" value="1"/>
</dbReference>
<keyword evidence="3" id="KW-0238">DNA-binding</keyword>
<dbReference type="GO" id="GO:0003677">
    <property type="term" value="F:DNA binding"/>
    <property type="evidence" value="ECO:0007669"/>
    <property type="project" value="UniProtKB-KW"/>
</dbReference>
<organism evidence="8 9">
    <name type="scientific">Marinomonas balearica</name>
    <dbReference type="NCBI Taxonomy" id="491947"/>
    <lineage>
        <taxon>Bacteria</taxon>
        <taxon>Pseudomonadati</taxon>
        <taxon>Pseudomonadota</taxon>
        <taxon>Gammaproteobacteria</taxon>
        <taxon>Oceanospirillales</taxon>
        <taxon>Oceanospirillaceae</taxon>
        <taxon>Marinomonas</taxon>
    </lineage>
</organism>
<keyword evidence="4" id="KW-0804">Transcription</keyword>
<dbReference type="SUPFAM" id="SSF52172">
    <property type="entry name" value="CheY-like"/>
    <property type="match status" value="1"/>
</dbReference>
<keyword evidence="2" id="KW-0805">Transcription regulation</keyword>
<evidence type="ECO:0000259" key="6">
    <source>
        <dbReference type="PROSITE" id="PS50043"/>
    </source>
</evidence>
<dbReference type="Gene3D" id="3.40.50.2300">
    <property type="match status" value="1"/>
</dbReference>
<dbReference type="Proteomes" id="UP000294656">
    <property type="component" value="Unassembled WGS sequence"/>
</dbReference>
<reference evidence="8 9" key="1">
    <citation type="submission" date="2019-03" db="EMBL/GenBank/DDBJ databases">
        <title>Genomic Encyclopedia of Type Strains, Phase III (KMG-III): the genomes of soil and plant-associated and newly described type strains.</title>
        <authorList>
            <person name="Whitman W."/>
        </authorList>
    </citation>
    <scope>NUCLEOTIDE SEQUENCE [LARGE SCALE GENOMIC DNA]</scope>
    <source>
        <strain evidence="8 9">CECT 7378</strain>
    </source>
</reference>
<evidence type="ECO:0000259" key="7">
    <source>
        <dbReference type="PROSITE" id="PS50110"/>
    </source>
</evidence>
<evidence type="ECO:0000256" key="2">
    <source>
        <dbReference type="ARBA" id="ARBA00023015"/>
    </source>
</evidence>
<evidence type="ECO:0000256" key="4">
    <source>
        <dbReference type="ARBA" id="ARBA00023163"/>
    </source>
</evidence>
<dbReference type="GO" id="GO:0006355">
    <property type="term" value="P:regulation of DNA-templated transcription"/>
    <property type="evidence" value="ECO:0007669"/>
    <property type="project" value="InterPro"/>
</dbReference>
<dbReference type="InterPro" id="IPR001789">
    <property type="entry name" value="Sig_transdc_resp-reg_receiver"/>
</dbReference>
<name>A0A4R6M676_9GAMM</name>
<dbReference type="RefSeq" id="WP_133504622.1">
    <property type="nucleotide sequence ID" value="NZ_SNXC01000014.1"/>
</dbReference>
<dbReference type="SMART" id="SM00421">
    <property type="entry name" value="HTH_LUXR"/>
    <property type="match status" value="1"/>
</dbReference>
<proteinExistence type="predicted"/>
<dbReference type="Pfam" id="PF00072">
    <property type="entry name" value="Response_reg"/>
    <property type="match status" value="1"/>
</dbReference>
<evidence type="ECO:0000313" key="8">
    <source>
        <dbReference type="EMBL" id="TDO96325.1"/>
    </source>
</evidence>
<dbReference type="SUPFAM" id="SSF46894">
    <property type="entry name" value="C-terminal effector domain of the bipartite response regulators"/>
    <property type="match status" value="1"/>
</dbReference>
<dbReference type="InterPro" id="IPR000792">
    <property type="entry name" value="Tscrpt_reg_LuxR_C"/>
</dbReference>
<dbReference type="PANTHER" id="PTHR43214">
    <property type="entry name" value="TWO-COMPONENT RESPONSE REGULATOR"/>
    <property type="match status" value="1"/>
</dbReference>
<feature type="domain" description="HTH luxR-type" evidence="6">
    <location>
        <begin position="141"/>
        <end position="207"/>
    </location>
</feature>
<dbReference type="PANTHER" id="PTHR43214:SF41">
    <property type="entry name" value="NITRATE_NITRITE RESPONSE REGULATOR PROTEIN NARP"/>
    <property type="match status" value="1"/>
</dbReference>
<keyword evidence="9" id="KW-1185">Reference proteome</keyword>
<sequence length="210" mass="23718">MSIKLLITDDHSIVREGLKQLFCLYDDIEVIDEADSGDDLLMKLKYLKPDVVTLDMVMPGKCGIDLIEEVSQKHPTLPLLILSMHNEAQVTRGSLRAGAQGYLSKDCDASTLIEAVRKLSKGGRYIHSDVAEKLAFEMEPEEAPKHTNLSKREFHVFCQLAKGFSITDIADELSISKKTVSTHKFRLMQKMDFSSHSEIVRYALNYELIE</sequence>
<dbReference type="InterPro" id="IPR039420">
    <property type="entry name" value="WalR-like"/>
</dbReference>
<dbReference type="CDD" id="cd06170">
    <property type="entry name" value="LuxR_C_like"/>
    <property type="match status" value="1"/>
</dbReference>
<dbReference type="GO" id="GO:0000160">
    <property type="term" value="P:phosphorelay signal transduction system"/>
    <property type="evidence" value="ECO:0007669"/>
    <property type="project" value="InterPro"/>
</dbReference>